<evidence type="ECO:0000256" key="1">
    <source>
        <dbReference type="SAM" id="MobiDB-lite"/>
    </source>
</evidence>
<gene>
    <name evidence="2" type="ORF">Tco_0626588</name>
</gene>
<feature type="compositionally biased region" description="Low complexity" evidence="1">
    <location>
        <begin position="88"/>
        <end position="100"/>
    </location>
</feature>
<sequence length="284" mass="31953">MTARITIPEPVPVPAWSDSEVARLLAISSPHDTPWSQHHPDSFSATPPPIPSPSLPLSPPSPVLSAPPPSPIRSLGYRAAMIRMRAEAAATSHSYHTPTPSYSPPTKPMPHHPGPQSAPTSLPPCYYPLEIRRDPERYVGYGITDSWDEIVETYREAPVIPDKELETAIGRGRVNMLFRDRRAHAHTRHLMETEARMSREAWGRSMDASDLARAEVMSLRTTVHAQMSEITELQSADRSRRKKRAISDLLKTDRGRREEMRELRAADRTQQQQIIQTLTVMQTL</sequence>
<dbReference type="Proteomes" id="UP001151760">
    <property type="component" value="Unassembled WGS sequence"/>
</dbReference>
<proteinExistence type="predicted"/>
<reference evidence="2" key="2">
    <citation type="submission" date="2022-01" db="EMBL/GenBank/DDBJ databases">
        <authorList>
            <person name="Yamashiro T."/>
            <person name="Shiraishi A."/>
            <person name="Satake H."/>
            <person name="Nakayama K."/>
        </authorList>
    </citation>
    <scope>NUCLEOTIDE SEQUENCE</scope>
</reference>
<keyword evidence="3" id="KW-1185">Reference proteome</keyword>
<reference evidence="2" key="1">
    <citation type="journal article" date="2022" name="Int. J. Mol. Sci.">
        <title>Draft Genome of Tanacetum Coccineum: Genomic Comparison of Closely Related Tanacetum-Family Plants.</title>
        <authorList>
            <person name="Yamashiro T."/>
            <person name="Shiraishi A."/>
            <person name="Nakayama K."/>
            <person name="Satake H."/>
        </authorList>
    </citation>
    <scope>NUCLEOTIDE SEQUENCE</scope>
</reference>
<comment type="caution">
    <text evidence="2">The sequence shown here is derived from an EMBL/GenBank/DDBJ whole genome shotgun (WGS) entry which is preliminary data.</text>
</comment>
<name>A0ABQ4WK25_9ASTR</name>
<evidence type="ECO:0000313" key="3">
    <source>
        <dbReference type="Proteomes" id="UP001151760"/>
    </source>
</evidence>
<feature type="region of interest" description="Disordered" evidence="1">
    <location>
        <begin position="88"/>
        <end position="119"/>
    </location>
</feature>
<feature type="compositionally biased region" description="Pro residues" evidence="1">
    <location>
        <begin position="46"/>
        <end position="70"/>
    </location>
</feature>
<organism evidence="2 3">
    <name type="scientific">Tanacetum coccineum</name>
    <dbReference type="NCBI Taxonomy" id="301880"/>
    <lineage>
        <taxon>Eukaryota</taxon>
        <taxon>Viridiplantae</taxon>
        <taxon>Streptophyta</taxon>
        <taxon>Embryophyta</taxon>
        <taxon>Tracheophyta</taxon>
        <taxon>Spermatophyta</taxon>
        <taxon>Magnoliopsida</taxon>
        <taxon>eudicotyledons</taxon>
        <taxon>Gunneridae</taxon>
        <taxon>Pentapetalae</taxon>
        <taxon>asterids</taxon>
        <taxon>campanulids</taxon>
        <taxon>Asterales</taxon>
        <taxon>Asteraceae</taxon>
        <taxon>Asteroideae</taxon>
        <taxon>Anthemideae</taxon>
        <taxon>Anthemidinae</taxon>
        <taxon>Tanacetum</taxon>
    </lineage>
</organism>
<evidence type="ECO:0000313" key="2">
    <source>
        <dbReference type="EMBL" id="GJS53226.1"/>
    </source>
</evidence>
<protein>
    <submittedName>
        <fullName evidence="2">Uncharacterized protein</fullName>
    </submittedName>
</protein>
<feature type="compositionally biased region" description="Pro residues" evidence="1">
    <location>
        <begin position="101"/>
        <end position="113"/>
    </location>
</feature>
<dbReference type="EMBL" id="BQNB010008711">
    <property type="protein sequence ID" value="GJS53226.1"/>
    <property type="molecule type" value="Genomic_DNA"/>
</dbReference>
<feature type="region of interest" description="Disordered" evidence="1">
    <location>
        <begin position="28"/>
        <end position="70"/>
    </location>
</feature>
<accession>A0ABQ4WK25</accession>